<feature type="transmembrane region" description="Helical" evidence="1">
    <location>
        <begin position="104"/>
        <end position="121"/>
    </location>
</feature>
<feature type="transmembrane region" description="Helical" evidence="1">
    <location>
        <begin position="56"/>
        <end position="75"/>
    </location>
</feature>
<keyword evidence="1" id="KW-0472">Membrane</keyword>
<evidence type="ECO:0000313" key="4">
    <source>
        <dbReference type="Proteomes" id="UP000093267"/>
    </source>
</evidence>
<evidence type="ECO:0000256" key="1">
    <source>
        <dbReference type="SAM" id="Phobius"/>
    </source>
</evidence>
<feature type="transmembrane region" description="Helical" evidence="1">
    <location>
        <begin position="159"/>
        <end position="182"/>
    </location>
</feature>
<feature type="transmembrane region" description="Helical" evidence="1">
    <location>
        <begin position="20"/>
        <end position="36"/>
    </location>
</feature>
<evidence type="ECO:0000313" key="3">
    <source>
        <dbReference type="EMBL" id="ANZ67492.1"/>
    </source>
</evidence>
<dbReference type="STRING" id="240427.AYR62_03260"/>
<dbReference type="EMBL" id="CP014924">
    <property type="protein sequence ID" value="ANZ67492.1"/>
    <property type="molecule type" value="Genomic_DNA"/>
</dbReference>
<dbReference type="Pfam" id="PF01757">
    <property type="entry name" value="Acyl_transf_3"/>
    <property type="match status" value="1"/>
</dbReference>
<keyword evidence="1" id="KW-0812">Transmembrane</keyword>
<keyword evidence="1" id="KW-1133">Transmembrane helix</keyword>
<keyword evidence="4" id="KW-1185">Reference proteome</keyword>
<feature type="transmembrane region" description="Helical" evidence="1">
    <location>
        <begin position="194"/>
        <end position="212"/>
    </location>
</feature>
<accession>A0A1B2IZL7</accession>
<protein>
    <recommendedName>
        <fullName evidence="2">Acyltransferase 3 domain-containing protein</fullName>
    </recommendedName>
</protein>
<organism evidence="3 4">
    <name type="scientific">Secundilactobacillus paracollinoides</name>
    <dbReference type="NCBI Taxonomy" id="240427"/>
    <lineage>
        <taxon>Bacteria</taxon>
        <taxon>Bacillati</taxon>
        <taxon>Bacillota</taxon>
        <taxon>Bacilli</taxon>
        <taxon>Lactobacillales</taxon>
        <taxon>Lactobacillaceae</taxon>
        <taxon>Secundilactobacillus</taxon>
    </lineage>
</organism>
<dbReference type="AlphaFoldDB" id="A0A1B2IZL7"/>
<feature type="transmembrane region" description="Helical" evidence="1">
    <location>
        <begin position="224"/>
        <end position="241"/>
    </location>
</feature>
<feature type="domain" description="Acyltransferase 3" evidence="2">
    <location>
        <begin position="26"/>
        <end position="241"/>
    </location>
</feature>
<sequence>MVQLQKRGPAYLETFPVKRIAVTIYLVLSVAMAIPFPPGRIVLAYLGLATIGNSSWYIFAILLMYALTYVAFKLAPGQPNRAIILLFIGTSCYLVIAVKQLPPWYAETIFSYLGGVLFARYHEPIEKRLTSSWGHYWLLFLWTFSLFCGFYILCAITPYRWLFFISYQFAAICFPLLFVFLAMKTTIRAPFYRYVGGTAMFSIYMLQRLPMILGRHTVLAHQPVRYFCFVLVSTLFLGWVFDQLVGRFLQRLVGKRASVSVK</sequence>
<feature type="transmembrane region" description="Helical" evidence="1">
    <location>
        <begin position="82"/>
        <end position="98"/>
    </location>
</feature>
<evidence type="ECO:0000259" key="2">
    <source>
        <dbReference type="Pfam" id="PF01757"/>
    </source>
</evidence>
<name>A0A1B2IZL7_9LACO</name>
<dbReference type="OrthoDB" id="3268734at2"/>
<feature type="transmembrane region" description="Helical" evidence="1">
    <location>
        <begin position="133"/>
        <end position="153"/>
    </location>
</feature>
<reference evidence="3 4" key="1">
    <citation type="submission" date="2016-03" db="EMBL/GenBank/DDBJ databases">
        <title>Pediococcus and Lactobacillus from brewery environment - whole genome sequencing and assembly.</title>
        <authorList>
            <person name="Behr J."/>
            <person name="Geissler A.J."/>
            <person name="Vogel R.F."/>
        </authorList>
    </citation>
    <scope>NUCLEOTIDE SEQUENCE [LARGE SCALE GENOMIC DNA]</scope>
    <source>
        <strain evidence="3 4">TMW 1.1995</strain>
    </source>
</reference>
<gene>
    <name evidence="3" type="ORF">AYR63_10280</name>
</gene>
<dbReference type="GO" id="GO:0016747">
    <property type="term" value="F:acyltransferase activity, transferring groups other than amino-acyl groups"/>
    <property type="evidence" value="ECO:0007669"/>
    <property type="project" value="InterPro"/>
</dbReference>
<proteinExistence type="predicted"/>
<dbReference type="InterPro" id="IPR002656">
    <property type="entry name" value="Acyl_transf_3_dom"/>
</dbReference>
<dbReference type="Proteomes" id="UP000093267">
    <property type="component" value="Chromosome"/>
</dbReference>